<dbReference type="PANTHER" id="PTHR10340">
    <property type="entry name" value="SPHINGOMYELIN PHOSPHODIESTERASE"/>
    <property type="match status" value="1"/>
</dbReference>
<sequence length="482" mass="54664">MVPLSLLWLVLPSLLGAATASPVQVPLVLPADAEETLPRKNSGLKGRFLHLTDMHPDPHFRVDSAESTACHRRKPKKEKERSAYFGLPYGDCDSPLTLTNFTLDFLEKHWAKEVDFVIWTGDSARHDNDRELPRTPDEIYTLNRAMVQRMNEVFTSRGIPVVPSLGNNDVWRPNSITNEFSKYQDTILGQLFGHMNVDHFFFLQQEDTILLDDDEFTESRLSISDSTSARDDAQESSHSSLAESLMEDFSELPKKAKTDLDDFSVINVGPSVVPNPYLPTFRVFAYNISGVEEDGALEELKKKKKKEKKKKEKKTPKRKHGHKHPGKEAEVDCKKKENRETWACRPKKPQYASPDAPSRTSTLWTPLGYAQYWLPDVGKADKSEKPKFRLEYATFARSSLHPGSGAYPIPLKELPMSLRTANETAEDGQKYMPYGLRDLTIGSWLGLARRLGEAKKGNAKVRAQFRQYMYQGAEQALMALME</sequence>
<accession>A0A4S4LI49</accession>
<feature type="region of interest" description="Disordered" evidence="3">
    <location>
        <begin position="222"/>
        <end position="245"/>
    </location>
</feature>
<dbReference type="InterPro" id="IPR004843">
    <property type="entry name" value="Calcineurin-like_PHP"/>
</dbReference>
<name>A0A4S4LI49_9AGAM</name>
<dbReference type="Gene3D" id="3.60.21.10">
    <property type="match status" value="1"/>
</dbReference>
<feature type="region of interest" description="Disordered" evidence="3">
    <location>
        <begin position="299"/>
        <end position="334"/>
    </location>
</feature>
<evidence type="ECO:0000256" key="4">
    <source>
        <dbReference type="SAM" id="SignalP"/>
    </source>
</evidence>
<evidence type="ECO:0000256" key="2">
    <source>
        <dbReference type="ARBA" id="ARBA00023180"/>
    </source>
</evidence>
<dbReference type="GO" id="GO:0004309">
    <property type="term" value="F:exopolyphosphatase activity"/>
    <property type="evidence" value="ECO:0007669"/>
    <property type="project" value="TreeGrafter"/>
</dbReference>
<dbReference type="EMBL" id="SGPK01000009">
    <property type="protein sequence ID" value="THH11704.1"/>
    <property type="molecule type" value="Genomic_DNA"/>
</dbReference>
<dbReference type="InterPro" id="IPR029052">
    <property type="entry name" value="Metallo-depent_PP-like"/>
</dbReference>
<dbReference type="OrthoDB" id="348678at2759"/>
<dbReference type="GO" id="GO:0008081">
    <property type="term" value="F:phosphoric diester hydrolase activity"/>
    <property type="evidence" value="ECO:0007669"/>
    <property type="project" value="TreeGrafter"/>
</dbReference>
<dbReference type="GO" id="GO:0000324">
    <property type="term" value="C:fungal-type vacuole"/>
    <property type="evidence" value="ECO:0007669"/>
    <property type="project" value="TreeGrafter"/>
</dbReference>
<protein>
    <recommendedName>
        <fullName evidence="5">Calcineurin-like phosphoesterase domain-containing protein</fullName>
    </recommendedName>
</protein>
<organism evidence="6 7">
    <name type="scientific">Phellinidium pouzarii</name>
    <dbReference type="NCBI Taxonomy" id="167371"/>
    <lineage>
        <taxon>Eukaryota</taxon>
        <taxon>Fungi</taxon>
        <taxon>Dikarya</taxon>
        <taxon>Basidiomycota</taxon>
        <taxon>Agaricomycotina</taxon>
        <taxon>Agaricomycetes</taxon>
        <taxon>Hymenochaetales</taxon>
        <taxon>Hymenochaetaceae</taxon>
        <taxon>Phellinidium</taxon>
    </lineage>
</organism>
<keyword evidence="4" id="KW-0732">Signal</keyword>
<dbReference type="Proteomes" id="UP000308199">
    <property type="component" value="Unassembled WGS sequence"/>
</dbReference>
<keyword evidence="2" id="KW-0325">Glycoprotein</keyword>
<dbReference type="Pfam" id="PF00149">
    <property type="entry name" value="Metallophos"/>
    <property type="match status" value="1"/>
</dbReference>
<keyword evidence="1" id="KW-0378">Hydrolase</keyword>
<feature type="compositionally biased region" description="Basic residues" evidence="3">
    <location>
        <begin position="302"/>
        <end position="325"/>
    </location>
</feature>
<feature type="domain" description="Calcineurin-like phosphoesterase" evidence="5">
    <location>
        <begin position="47"/>
        <end position="248"/>
    </location>
</feature>
<evidence type="ECO:0000259" key="5">
    <source>
        <dbReference type="Pfam" id="PF00149"/>
    </source>
</evidence>
<proteinExistence type="predicted"/>
<evidence type="ECO:0000313" key="7">
    <source>
        <dbReference type="Proteomes" id="UP000308199"/>
    </source>
</evidence>
<evidence type="ECO:0000313" key="6">
    <source>
        <dbReference type="EMBL" id="THH11704.1"/>
    </source>
</evidence>
<evidence type="ECO:0000256" key="3">
    <source>
        <dbReference type="SAM" id="MobiDB-lite"/>
    </source>
</evidence>
<dbReference type="SUPFAM" id="SSF56300">
    <property type="entry name" value="Metallo-dependent phosphatases"/>
    <property type="match status" value="1"/>
</dbReference>
<dbReference type="GO" id="GO:0006798">
    <property type="term" value="P:polyphosphate catabolic process"/>
    <property type="evidence" value="ECO:0007669"/>
    <property type="project" value="TreeGrafter"/>
</dbReference>
<dbReference type="AlphaFoldDB" id="A0A4S4LI49"/>
<dbReference type="PANTHER" id="PTHR10340:SF55">
    <property type="entry name" value="ENDOPOLYPHOSPHATASE"/>
    <property type="match status" value="1"/>
</dbReference>
<dbReference type="GO" id="GO:0005615">
    <property type="term" value="C:extracellular space"/>
    <property type="evidence" value="ECO:0007669"/>
    <property type="project" value="TreeGrafter"/>
</dbReference>
<evidence type="ECO:0000256" key="1">
    <source>
        <dbReference type="ARBA" id="ARBA00022801"/>
    </source>
</evidence>
<reference evidence="6 7" key="1">
    <citation type="submission" date="2019-02" db="EMBL/GenBank/DDBJ databases">
        <title>Genome sequencing of the rare red list fungi Phellinidium pouzarii.</title>
        <authorList>
            <person name="Buettner E."/>
            <person name="Kellner H."/>
        </authorList>
    </citation>
    <scope>NUCLEOTIDE SEQUENCE [LARGE SCALE GENOMIC DNA]</scope>
    <source>
        <strain evidence="6 7">DSM 108285</strain>
    </source>
</reference>
<comment type="caution">
    <text evidence="6">The sequence shown here is derived from an EMBL/GenBank/DDBJ whole genome shotgun (WGS) entry which is preliminary data.</text>
</comment>
<dbReference type="GO" id="GO:0000298">
    <property type="term" value="F:endopolyphosphatase activity"/>
    <property type="evidence" value="ECO:0007669"/>
    <property type="project" value="TreeGrafter"/>
</dbReference>
<feature type="chain" id="PRO_5020855927" description="Calcineurin-like phosphoesterase domain-containing protein" evidence="4">
    <location>
        <begin position="21"/>
        <end position="482"/>
    </location>
</feature>
<gene>
    <name evidence="6" type="ORF">EW145_g447</name>
</gene>
<feature type="signal peptide" evidence="4">
    <location>
        <begin position="1"/>
        <end position="20"/>
    </location>
</feature>
<keyword evidence="7" id="KW-1185">Reference proteome</keyword>